<keyword evidence="1" id="KW-0472">Membrane</keyword>
<name>A0A7W6Q3V1_9RHOB</name>
<dbReference type="AlphaFoldDB" id="A0A7W6Q3V1"/>
<comment type="caution">
    <text evidence="2">The sequence shown here is derived from an EMBL/GenBank/DDBJ whole genome shotgun (WGS) entry which is preliminary data.</text>
</comment>
<accession>A0A7W6Q3V1</accession>
<keyword evidence="1" id="KW-1133">Transmembrane helix</keyword>
<keyword evidence="1" id="KW-0812">Transmembrane</keyword>
<keyword evidence="3" id="KW-1185">Reference proteome</keyword>
<feature type="transmembrane region" description="Helical" evidence="1">
    <location>
        <begin position="96"/>
        <end position="120"/>
    </location>
</feature>
<organism evidence="2 3">
    <name type="scientific">Sulfitobacter noctilucicola</name>
    <dbReference type="NCBI Taxonomy" id="1342301"/>
    <lineage>
        <taxon>Bacteria</taxon>
        <taxon>Pseudomonadati</taxon>
        <taxon>Pseudomonadota</taxon>
        <taxon>Alphaproteobacteria</taxon>
        <taxon>Rhodobacterales</taxon>
        <taxon>Roseobacteraceae</taxon>
        <taxon>Sulfitobacter</taxon>
    </lineage>
</organism>
<reference evidence="2 3" key="1">
    <citation type="submission" date="2020-08" db="EMBL/GenBank/DDBJ databases">
        <title>Genomic Encyclopedia of Type Strains, Phase IV (KMG-IV): sequencing the most valuable type-strain genomes for metagenomic binning, comparative biology and taxonomic classification.</title>
        <authorList>
            <person name="Goeker M."/>
        </authorList>
    </citation>
    <scope>NUCLEOTIDE SEQUENCE [LARGE SCALE GENOMIC DNA]</scope>
    <source>
        <strain evidence="2 3">DSM 101015</strain>
    </source>
</reference>
<dbReference type="OrthoDB" id="7874312at2"/>
<evidence type="ECO:0000313" key="2">
    <source>
        <dbReference type="EMBL" id="MBB4173484.1"/>
    </source>
</evidence>
<evidence type="ECO:0000256" key="1">
    <source>
        <dbReference type="SAM" id="Phobius"/>
    </source>
</evidence>
<gene>
    <name evidence="2" type="ORF">GGR93_001245</name>
</gene>
<protein>
    <submittedName>
        <fullName evidence="2">Uncharacterized protein</fullName>
    </submittedName>
</protein>
<sequence length="124" mass="14090">MLDAKDITRKVEAVKALLHAKFGIKQRPLSRMILKAGRRLPRRVQKQAQVLVEAERFGAHPKLARQMDGARVSQAYNVCVTYLDGIDVADRRKGRILGIAGAIVFNLLVVVAVFVLWLWWHDYV</sequence>
<dbReference type="EMBL" id="JACIFU010000001">
    <property type="protein sequence ID" value="MBB4173484.1"/>
    <property type="molecule type" value="Genomic_DNA"/>
</dbReference>
<proteinExistence type="predicted"/>
<dbReference type="Proteomes" id="UP000565745">
    <property type="component" value="Unassembled WGS sequence"/>
</dbReference>
<evidence type="ECO:0000313" key="3">
    <source>
        <dbReference type="Proteomes" id="UP000565745"/>
    </source>
</evidence>
<dbReference type="RefSeq" id="WP_025054483.1">
    <property type="nucleotide sequence ID" value="NZ_JACIFU010000001.1"/>
</dbReference>